<reference evidence="1 2" key="1">
    <citation type="submission" date="2021-05" db="EMBL/GenBank/DDBJ databases">
        <title>A Polyphasic approach of four new species of the genus Ohtaekwangia: Ohtaekwangia histidinii sp. nov., Ohtaekwangia cretensis sp. nov., Ohtaekwangia indiensis sp. nov., Ohtaekwangia reichenbachii sp. nov. from diverse environment.</title>
        <authorList>
            <person name="Octaviana S."/>
        </authorList>
    </citation>
    <scope>NUCLEOTIDE SEQUENCE [LARGE SCALE GENOMIC DNA]</scope>
    <source>
        <strain evidence="1 2">PWU20</strain>
    </source>
</reference>
<evidence type="ECO:0000313" key="1">
    <source>
        <dbReference type="EMBL" id="MBT1705323.1"/>
    </source>
</evidence>
<organism evidence="1 2">
    <name type="scientific">Chryseosolibacter indicus</name>
    <dbReference type="NCBI Taxonomy" id="2782351"/>
    <lineage>
        <taxon>Bacteria</taxon>
        <taxon>Pseudomonadati</taxon>
        <taxon>Bacteroidota</taxon>
        <taxon>Cytophagia</taxon>
        <taxon>Cytophagales</taxon>
        <taxon>Chryseotaleaceae</taxon>
        <taxon>Chryseosolibacter</taxon>
    </lineage>
</organism>
<name>A0ABS5VW93_9BACT</name>
<comment type="caution">
    <text evidence="1">The sequence shown here is derived from an EMBL/GenBank/DDBJ whole genome shotgun (WGS) entry which is preliminary data.</text>
</comment>
<proteinExistence type="predicted"/>
<keyword evidence="2" id="KW-1185">Reference proteome</keyword>
<dbReference type="EMBL" id="JAHESD010000052">
    <property type="protein sequence ID" value="MBT1705323.1"/>
    <property type="molecule type" value="Genomic_DNA"/>
</dbReference>
<gene>
    <name evidence="1" type="ORF">KK060_18675</name>
</gene>
<dbReference type="RefSeq" id="WP_254155274.1">
    <property type="nucleotide sequence ID" value="NZ_JAHESD010000052.1"/>
</dbReference>
<evidence type="ECO:0000313" key="2">
    <source>
        <dbReference type="Proteomes" id="UP000772618"/>
    </source>
</evidence>
<dbReference type="Proteomes" id="UP000772618">
    <property type="component" value="Unassembled WGS sequence"/>
</dbReference>
<accession>A0ABS5VW93</accession>
<protein>
    <submittedName>
        <fullName evidence="1">Uncharacterized protein</fullName>
    </submittedName>
</protein>
<sequence length="74" mass="8353">MIPGISYQIKEQLVSKATSQAMFRGALNSLGILGLKQFKEPDTIIMTTVDMTSSGLLLAIRIFHDQEEREIIKW</sequence>